<feature type="domain" description="Transposase (putative) gypsy type" evidence="3">
    <location>
        <begin position="42"/>
        <end position="109"/>
    </location>
</feature>
<evidence type="ECO:0000313" key="4">
    <source>
        <dbReference type="EMBL" id="KAK1631591.1"/>
    </source>
</evidence>
<feature type="compositionally biased region" description="Polar residues" evidence="2">
    <location>
        <begin position="987"/>
        <end position="998"/>
    </location>
</feature>
<keyword evidence="1" id="KW-0175">Coiled coil</keyword>
<feature type="compositionally biased region" description="Basic residues" evidence="2">
    <location>
        <begin position="317"/>
        <end position="329"/>
    </location>
</feature>
<proteinExistence type="predicted"/>
<gene>
    <name evidence="4" type="ORF">QYE76_005906</name>
</gene>
<sequence length="998" mass="110516">MGSDVTQAEIDWLYRSRRIPEEVFCWIPGEEREPEPQPGEYVVFAAHFERGLGLPVSDFFRHFLELYELQPHHLPGNSIFYLSSFTAFMEGYAGITPSVDNFSFFYTLRKNSIQDRKLPLPKPFVRCGGCILAPRQGSNFFKFSGLESVRTWQKTFFYVRNGGPEDFINLPAYVPGPPVMTNWMHHPKDDKESKRVALYVEKSKEETNLCSEDIIRLFLLRRVLPLQRRAHKMSQMTGLRDPTRITTFSLRPGDLVLKAKQICRNTLRADGKFGLKPYSRSDPPPPPNFSRIAREEPASFAPKRKFYDEADADPYVKGKHKMGPTHFRHPAPTSAPENPQVVEHAAPLAAEVGQEFLDTLAKKGRKDKGPAEDAGTNATSRVRKAPAPEAGTGQAPPAKRQKKTGSGPGGRKRRHEIPVASGPALKLSRSATENKYQLPSQSCADNFVTGQGRACASDAGTLASAPEPTSPEGVIVTAEQLSAVVTAATAPPSGSQDQSLVLHAGRAAVVAGEKASAQLGRIVELTRGGADLGPLKEYAEKWNRADLSAATCGLGKDKLPVVDSSGTRSTVQHFGRLKRAMREFDTAWHDANANMVGTLHSWKQLFEELLWEHRDLSEAFAALERTHGKCQAALPEASVEDLTGQIAALKAEKEKVSIEHQNALAAQRSNTTELKDQLVQAKLQHERELKDAKAAGESKLEEARREFAEATAQLQKELEKETGLLQQAMDRNAELTAQQAELERIIRDIDAQALSKRLLFLSHLSTRLSQRCILQSFFLFSQSSFRIPSRMRTRKSWSCMLGTPPAIRKPPGASTSIAALHARLSHMKVIDRHLRDVPEVAFQVFKFLWPGEPVLENLTLLAQRLKDAGKRFSEWKRSSARAGADAALRVACSWYEELDLDALHSLRGDAPIDTDPAKTAKRRDRAYLVAQFASTSTFIPPPADIEDEVSDDEEDEETSEDEAEAPEEEADAPPEQAPEATPESPAGQGNSSPLYHTP</sequence>
<feature type="region of interest" description="Disordered" evidence="2">
    <location>
        <begin position="937"/>
        <end position="998"/>
    </location>
</feature>
<dbReference type="PANTHER" id="PTHR33026">
    <property type="entry name" value="OS06G0360600 PROTEIN"/>
    <property type="match status" value="1"/>
</dbReference>
<name>A0AAD8W3W8_LOLMU</name>
<feature type="compositionally biased region" description="Acidic residues" evidence="2">
    <location>
        <begin position="944"/>
        <end position="972"/>
    </location>
</feature>
<evidence type="ECO:0000256" key="2">
    <source>
        <dbReference type="SAM" id="MobiDB-lite"/>
    </source>
</evidence>
<evidence type="ECO:0000313" key="5">
    <source>
        <dbReference type="Proteomes" id="UP001231189"/>
    </source>
</evidence>
<accession>A0AAD8W3W8</accession>
<keyword evidence="5" id="KW-1185">Reference proteome</keyword>
<feature type="region of interest" description="Disordered" evidence="2">
    <location>
        <begin position="362"/>
        <end position="433"/>
    </location>
</feature>
<dbReference type="InterPro" id="IPR007321">
    <property type="entry name" value="Transposase_28"/>
</dbReference>
<evidence type="ECO:0000259" key="3">
    <source>
        <dbReference type="Pfam" id="PF04195"/>
    </source>
</evidence>
<dbReference type="Proteomes" id="UP001231189">
    <property type="component" value="Unassembled WGS sequence"/>
</dbReference>
<dbReference type="EMBL" id="JAUUTY010000005">
    <property type="protein sequence ID" value="KAK1631591.1"/>
    <property type="molecule type" value="Genomic_DNA"/>
</dbReference>
<dbReference type="PANTHER" id="PTHR33026:SF7">
    <property type="entry name" value="OS03G0100275 PROTEIN"/>
    <property type="match status" value="1"/>
</dbReference>
<protein>
    <recommendedName>
        <fullName evidence="3">Transposase (putative) gypsy type domain-containing protein</fullName>
    </recommendedName>
</protein>
<feature type="compositionally biased region" description="Low complexity" evidence="2">
    <location>
        <begin position="973"/>
        <end position="986"/>
    </location>
</feature>
<organism evidence="4 5">
    <name type="scientific">Lolium multiflorum</name>
    <name type="common">Italian ryegrass</name>
    <name type="synonym">Lolium perenne subsp. multiflorum</name>
    <dbReference type="NCBI Taxonomy" id="4521"/>
    <lineage>
        <taxon>Eukaryota</taxon>
        <taxon>Viridiplantae</taxon>
        <taxon>Streptophyta</taxon>
        <taxon>Embryophyta</taxon>
        <taxon>Tracheophyta</taxon>
        <taxon>Spermatophyta</taxon>
        <taxon>Magnoliopsida</taxon>
        <taxon>Liliopsida</taxon>
        <taxon>Poales</taxon>
        <taxon>Poaceae</taxon>
        <taxon>BOP clade</taxon>
        <taxon>Pooideae</taxon>
        <taxon>Poodae</taxon>
        <taxon>Poeae</taxon>
        <taxon>Poeae Chloroplast Group 2 (Poeae type)</taxon>
        <taxon>Loliodinae</taxon>
        <taxon>Loliinae</taxon>
        <taxon>Lolium</taxon>
    </lineage>
</organism>
<feature type="region of interest" description="Disordered" evidence="2">
    <location>
        <begin position="315"/>
        <end position="339"/>
    </location>
</feature>
<reference evidence="4" key="1">
    <citation type="submission" date="2023-07" db="EMBL/GenBank/DDBJ databases">
        <title>A chromosome-level genome assembly of Lolium multiflorum.</title>
        <authorList>
            <person name="Chen Y."/>
            <person name="Copetti D."/>
            <person name="Kolliker R."/>
            <person name="Studer B."/>
        </authorList>
    </citation>
    <scope>NUCLEOTIDE SEQUENCE</scope>
    <source>
        <strain evidence="4">02402/16</strain>
        <tissue evidence="4">Leaf</tissue>
    </source>
</reference>
<dbReference type="AlphaFoldDB" id="A0AAD8W3W8"/>
<dbReference type="Pfam" id="PF04195">
    <property type="entry name" value="Transposase_28"/>
    <property type="match status" value="1"/>
</dbReference>
<feature type="coiled-coil region" evidence="1">
    <location>
        <begin position="639"/>
        <end position="752"/>
    </location>
</feature>
<comment type="caution">
    <text evidence="4">The sequence shown here is derived from an EMBL/GenBank/DDBJ whole genome shotgun (WGS) entry which is preliminary data.</text>
</comment>
<evidence type="ECO:0000256" key="1">
    <source>
        <dbReference type="SAM" id="Coils"/>
    </source>
</evidence>